<dbReference type="GO" id="GO:0042162">
    <property type="term" value="F:telomeric DNA binding"/>
    <property type="evidence" value="ECO:0000318"/>
    <property type="project" value="GO_Central"/>
</dbReference>
<name>D8RL68_SELML</name>
<organism evidence="2">
    <name type="scientific">Selaginella moellendorffii</name>
    <name type="common">Spikemoss</name>
    <dbReference type="NCBI Taxonomy" id="88036"/>
    <lineage>
        <taxon>Eukaryota</taxon>
        <taxon>Viridiplantae</taxon>
        <taxon>Streptophyta</taxon>
        <taxon>Embryophyta</taxon>
        <taxon>Tracheophyta</taxon>
        <taxon>Lycopodiopsida</taxon>
        <taxon>Selaginellales</taxon>
        <taxon>Selaginellaceae</taxon>
        <taxon>Selaginella</taxon>
    </lineage>
</organism>
<dbReference type="GO" id="GO:0010521">
    <property type="term" value="F:telomerase inhibitor activity"/>
    <property type="evidence" value="ECO:0000318"/>
    <property type="project" value="GO_Central"/>
</dbReference>
<dbReference type="Pfam" id="PF15490">
    <property type="entry name" value="Ten1_2"/>
    <property type="match status" value="1"/>
</dbReference>
<gene>
    <name evidence="1" type="ORF">SELMODRAFT_18958</name>
</gene>
<dbReference type="PANTHER" id="PTHR33905:SF1">
    <property type="entry name" value="CST COMPLEX SUBUNIT TEN1"/>
    <property type="match status" value="1"/>
</dbReference>
<dbReference type="KEGG" id="smo:SELMODRAFT_18958"/>
<evidence type="ECO:0008006" key="3">
    <source>
        <dbReference type="Google" id="ProtNLM"/>
    </source>
</evidence>
<dbReference type="InParanoid" id="D8RL68"/>
<evidence type="ECO:0000313" key="2">
    <source>
        <dbReference type="Proteomes" id="UP000001514"/>
    </source>
</evidence>
<feature type="non-terminal residue" evidence="1">
    <location>
        <position position="109"/>
    </location>
</feature>
<dbReference type="InterPro" id="IPR012340">
    <property type="entry name" value="NA-bd_OB-fold"/>
</dbReference>
<dbReference type="AlphaFoldDB" id="D8RL68"/>
<dbReference type="Gramene" id="EFJ26866">
    <property type="protein sequence ID" value="EFJ26866"/>
    <property type="gene ID" value="SELMODRAFT_18958"/>
</dbReference>
<dbReference type="Gene3D" id="2.40.50.140">
    <property type="entry name" value="Nucleic acid-binding proteins"/>
    <property type="match status" value="1"/>
</dbReference>
<sequence length="109" mass="12324">EAGTIVQLPELLEPGSPFCRHMKSLRVMGTLESFDVESGVAHIRHEGAKLAVDTTLLRDIHLRPGSLYQFIGELLLQNGMMLRARVARNVDGLDVKLYEKALRLRRIFQ</sequence>
<dbReference type="Proteomes" id="UP000001514">
    <property type="component" value="Unassembled WGS sequence"/>
</dbReference>
<dbReference type="OMA" id="VAMYNKA"/>
<dbReference type="HOGENOM" id="CLU_146825_0_0_1"/>
<evidence type="ECO:0000313" key="1">
    <source>
        <dbReference type="EMBL" id="EFJ26866.1"/>
    </source>
</evidence>
<dbReference type="GO" id="GO:0003697">
    <property type="term" value="F:single-stranded DNA binding"/>
    <property type="evidence" value="ECO:0007669"/>
    <property type="project" value="InterPro"/>
</dbReference>
<dbReference type="eggNOG" id="ENOG502S1R3">
    <property type="taxonomic scope" value="Eukaryota"/>
</dbReference>
<keyword evidence="2" id="KW-1185">Reference proteome</keyword>
<dbReference type="FunCoup" id="D8RL68">
    <property type="interactions" value="21"/>
</dbReference>
<dbReference type="InterPro" id="IPR029146">
    <property type="entry name" value="Ten1_animal_plant"/>
</dbReference>
<dbReference type="OrthoDB" id="342190at2759"/>
<dbReference type="EMBL" id="GL377583">
    <property type="protein sequence ID" value="EFJ26866.1"/>
    <property type="molecule type" value="Genomic_DNA"/>
</dbReference>
<dbReference type="GO" id="GO:0032211">
    <property type="term" value="P:negative regulation of telomere maintenance via telomerase"/>
    <property type="evidence" value="ECO:0000318"/>
    <property type="project" value="GO_Central"/>
</dbReference>
<proteinExistence type="predicted"/>
<accession>D8RL68</accession>
<dbReference type="STRING" id="88036.D8RL68"/>
<reference evidence="1 2" key="1">
    <citation type="journal article" date="2011" name="Science">
        <title>The Selaginella genome identifies genetic changes associated with the evolution of vascular plants.</title>
        <authorList>
            <person name="Banks J.A."/>
            <person name="Nishiyama T."/>
            <person name="Hasebe M."/>
            <person name="Bowman J.L."/>
            <person name="Gribskov M."/>
            <person name="dePamphilis C."/>
            <person name="Albert V.A."/>
            <person name="Aono N."/>
            <person name="Aoyama T."/>
            <person name="Ambrose B.A."/>
            <person name="Ashton N.W."/>
            <person name="Axtell M.J."/>
            <person name="Barker E."/>
            <person name="Barker M.S."/>
            <person name="Bennetzen J.L."/>
            <person name="Bonawitz N.D."/>
            <person name="Chapple C."/>
            <person name="Cheng C."/>
            <person name="Correa L.G."/>
            <person name="Dacre M."/>
            <person name="DeBarry J."/>
            <person name="Dreyer I."/>
            <person name="Elias M."/>
            <person name="Engstrom E.M."/>
            <person name="Estelle M."/>
            <person name="Feng L."/>
            <person name="Finet C."/>
            <person name="Floyd S.K."/>
            <person name="Frommer W.B."/>
            <person name="Fujita T."/>
            <person name="Gramzow L."/>
            <person name="Gutensohn M."/>
            <person name="Harholt J."/>
            <person name="Hattori M."/>
            <person name="Heyl A."/>
            <person name="Hirai T."/>
            <person name="Hiwatashi Y."/>
            <person name="Ishikawa M."/>
            <person name="Iwata M."/>
            <person name="Karol K.G."/>
            <person name="Koehler B."/>
            <person name="Kolukisaoglu U."/>
            <person name="Kubo M."/>
            <person name="Kurata T."/>
            <person name="Lalonde S."/>
            <person name="Li K."/>
            <person name="Li Y."/>
            <person name="Litt A."/>
            <person name="Lyons E."/>
            <person name="Manning G."/>
            <person name="Maruyama T."/>
            <person name="Michael T.P."/>
            <person name="Mikami K."/>
            <person name="Miyazaki S."/>
            <person name="Morinaga S."/>
            <person name="Murata T."/>
            <person name="Mueller-Roeber B."/>
            <person name="Nelson D.R."/>
            <person name="Obara M."/>
            <person name="Oguri Y."/>
            <person name="Olmstead R.G."/>
            <person name="Onodera N."/>
            <person name="Petersen B.L."/>
            <person name="Pils B."/>
            <person name="Prigge M."/>
            <person name="Rensing S.A."/>
            <person name="Riano-Pachon D.M."/>
            <person name="Roberts A.W."/>
            <person name="Sato Y."/>
            <person name="Scheller H.V."/>
            <person name="Schulz B."/>
            <person name="Schulz C."/>
            <person name="Shakirov E.V."/>
            <person name="Shibagaki N."/>
            <person name="Shinohara N."/>
            <person name="Shippen D.E."/>
            <person name="Soerensen I."/>
            <person name="Sotooka R."/>
            <person name="Sugimoto N."/>
            <person name="Sugita M."/>
            <person name="Sumikawa N."/>
            <person name="Tanurdzic M."/>
            <person name="Theissen G."/>
            <person name="Ulvskov P."/>
            <person name="Wakazuki S."/>
            <person name="Weng J.K."/>
            <person name="Willats W.W."/>
            <person name="Wipf D."/>
            <person name="Wolf P.G."/>
            <person name="Yang L."/>
            <person name="Zimmer A.D."/>
            <person name="Zhu Q."/>
            <person name="Mitros T."/>
            <person name="Hellsten U."/>
            <person name="Loque D."/>
            <person name="Otillar R."/>
            <person name="Salamov A."/>
            <person name="Schmutz J."/>
            <person name="Shapiro H."/>
            <person name="Lindquist E."/>
            <person name="Lucas S."/>
            <person name="Rokhsar D."/>
            <person name="Grigoriev I.V."/>
        </authorList>
    </citation>
    <scope>NUCLEOTIDE SEQUENCE [LARGE SCALE GENOMIC DNA]</scope>
</reference>
<dbReference type="PANTHER" id="PTHR33905">
    <property type="entry name" value="CST COMPLEX SUBUNIT TEN1"/>
    <property type="match status" value="1"/>
</dbReference>
<protein>
    <recommendedName>
        <fullName evidence="3">CST complex subunit TEN1</fullName>
    </recommendedName>
</protein>
<feature type="non-terminal residue" evidence="1">
    <location>
        <position position="1"/>
    </location>
</feature>
<dbReference type="GO" id="GO:1990879">
    <property type="term" value="C:CST complex"/>
    <property type="evidence" value="ECO:0000318"/>
    <property type="project" value="GO_Central"/>
</dbReference>